<name>A0A6J7NFP2_9ZZZZ</name>
<dbReference type="InterPro" id="IPR006442">
    <property type="entry name" value="Antitoxin_Phd/YefM"/>
</dbReference>
<proteinExistence type="inferred from homology"/>
<protein>
    <submittedName>
        <fullName evidence="3">Unannotated protein</fullName>
    </submittedName>
</protein>
<sequence>MTTIPIATARANLSQLVEDASSTHERIEITKNGRRAAVLLAADDYDSMVETIAVLSDADLLKDHLRGLEESSTGDVVDAESLLKLMGSKGPQLG</sequence>
<dbReference type="NCBIfam" id="TIGR01552">
    <property type="entry name" value="phd_fam"/>
    <property type="match status" value="1"/>
</dbReference>
<organism evidence="3">
    <name type="scientific">freshwater metagenome</name>
    <dbReference type="NCBI Taxonomy" id="449393"/>
    <lineage>
        <taxon>unclassified sequences</taxon>
        <taxon>metagenomes</taxon>
        <taxon>ecological metagenomes</taxon>
    </lineage>
</organism>
<dbReference type="InterPro" id="IPR051405">
    <property type="entry name" value="phD/YefM_antitoxin"/>
</dbReference>
<dbReference type="PANTHER" id="PTHR33713">
    <property type="entry name" value="ANTITOXIN YAFN-RELATED"/>
    <property type="match status" value="1"/>
</dbReference>
<dbReference type="InterPro" id="IPR036165">
    <property type="entry name" value="YefM-like_sf"/>
</dbReference>
<dbReference type="PANTHER" id="PTHR33713:SF10">
    <property type="entry name" value="ANTITOXIN YAFN"/>
    <property type="match status" value="1"/>
</dbReference>
<reference evidence="3" key="1">
    <citation type="submission" date="2020-05" db="EMBL/GenBank/DDBJ databases">
        <authorList>
            <person name="Chiriac C."/>
            <person name="Salcher M."/>
            <person name="Ghai R."/>
            <person name="Kavagutti S V."/>
        </authorList>
    </citation>
    <scope>NUCLEOTIDE SEQUENCE</scope>
</reference>
<evidence type="ECO:0000256" key="1">
    <source>
        <dbReference type="ARBA" id="ARBA00009981"/>
    </source>
</evidence>
<dbReference type="EMBL" id="CAFBOR010000136">
    <property type="protein sequence ID" value="CAB4992230.1"/>
    <property type="molecule type" value="Genomic_DNA"/>
</dbReference>
<dbReference type="SUPFAM" id="SSF143120">
    <property type="entry name" value="YefM-like"/>
    <property type="match status" value="1"/>
</dbReference>
<dbReference type="Gene3D" id="3.40.1620.10">
    <property type="entry name" value="YefM-like domain"/>
    <property type="match status" value="1"/>
</dbReference>
<dbReference type="AlphaFoldDB" id="A0A6J7NFP2"/>
<evidence type="ECO:0000313" key="3">
    <source>
        <dbReference type="EMBL" id="CAB4992230.1"/>
    </source>
</evidence>
<evidence type="ECO:0000313" key="2">
    <source>
        <dbReference type="EMBL" id="CAB4786872.1"/>
    </source>
</evidence>
<accession>A0A6J7NFP2</accession>
<comment type="similarity">
    <text evidence="1">Belongs to the phD/YefM antitoxin family.</text>
</comment>
<dbReference type="EMBL" id="CAFAAH010000006">
    <property type="protein sequence ID" value="CAB4786872.1"/>
    <property type="molecule type" value="Genomic_DNA"/>
</dbReference>
<dbReference type="Pfam" id="PF02604">
    <property type="entry name" value="PhdYeFM_antitox"/>
    <property type="match status" value="1"/>
</dbReference>
<gene>
    <name evidence="2" type="ORF">UFOPK2996_00137</name>
    <name evidence="3" type="ORF">UFOPK3974_00991</name>
</gene>